<sequence>MAKKAKNSEKNGPKSSNSAEKSGIFGNLWLATVVLIGEFLNFLFSEIPAKSENLHLTKSQKIHVMIMSGRVELRMWAGQEAEPKKGAELKNRDIVHEVGRSIGRMCRSWFRRSGGFPGIFFSKNLNF</sequence>
<proteinExistence type="predicted"/>
<accession>A0A2G5ULS2</accession>
<evidence type="ECO:0000256" key="1">
    <source>
        <dbReference type="SAM" id="MobiDB-lite"/>
    </source>
</evidence>
<reference evidence="3" key="1">
    <citation type="submission" date="2017-10" db="EMBL/GenBank/DDBJ databases">
        <title>Rapid genome shrinkage in a self-fertile nematode reveals novel sperm competition proteins.</title>
        <authorList>
            <person name="Yin D."/>
            <person name="Schwarz E.M."/>
            <person name="Thomas C.G."/>
            <person name="Felde R.L."/>
            <person name="Korf I.F."/>
            <person name="Cutter A.D."/>
            <person name="Schartner C.M."/>
            <person name="Ralston E.J."/>
            <person name="Meyer B.J."/>
            <person name="Haag E.S."/>
        </authorList>
    </citation>
    <scope>NUCLEOTIDE SEQUENCE [LARGE SCALE GENOMIC DNA]</scope>
    <source>
        <strain evidence="3">JU1422</strain>
    </source>
</reference>
<name>A0A2G5ULS2_9PELO</name>
<dbReference type="AlphaFoldDB" id="A0A2G5ULS2"/>
<organism evidence="2 3">
    <name type="scientific">Caenorhabditis nigoni</name>
    <dbReference type="NCBI Taxonomy" id="1611254"/>
    <lineage>
        <taxon>Eukaryota</taxon>
        <taxon>Metazoa</taxon>
        <taxon>Ecdysozoa</taxon>
        <taxon>Nematoda</taxon>
        <taxon>Chromadorea</taxon>
        <taxon>Rhabditida</taxon>
        <taxon>Rhabditina</taxon>
        <taxon>Rhabditomorpha</taxon>
        <taxon>Rhabditoidea</taxon>
        <taxon>Rhabditidae</taxon>
        <taxon>Peloderinae</taxon>
        <taxon>Caenorhabditis</taxon>
    </lineage>
</organism>
<evidence type="ECO:0000313" key="3">
    <source>
        <dbReference type="Proteomes" id="UP000230233"/>
    </source>
</evidence>
<dbReference type="EMBL" id="PDUG01000003">
    <property type="protein sequence ID" value="PIC40484.1"/>
    <property type="molecule type" value="Genomic_DNA"/>
</dbReference>
<feature type="compositionally biased region" description="Basic and acidic residues" evidence="1">
    <location>
        <begin position="1"/>
        <end position="12"/>
    </location>
</feature>
<protein>
    <submittedName>
        <fullName evidence="2">Uncharacterized protein</fullName>
    </submittedName>
</protein>
<keyword evidence="3" id="KW-1185">Reference proteome</keyword>
<gene>
    <name evidence="2" type="primary">Cnig_chr_III.g11811</name>
    <name evidence="2" type="ORF">B9Z55_011811</name>
</gene>
<feature type="region of interest" description="Disordered" evidence="1">
    <location>
        <begin position="1"/>
        <end position="20"/>
    </location>
</feature>
<dbReference type="Proteomes" id="UP000230233">
    <property type="component" value="Chromosome III"/>
</dbReference>
<evidence type="ECO:0000313" key="2">
    <source>
        <dbReference type="EMBL" id="PIC40484.1"/>
    </source>
</evidence>
<comment type="caution">
    <text evidence="2">The sequence shown here is derived from an EMBL/GenBank/DDBJ whole genome shotgun (WGS) entry which is preliminary data.</text>
</comment>